<keyword evidence="2" id="KW-0677">Repeat</keyword>
<dbReference type="RefSeq" id="WP_111869358.1">
    <property type="nucleotide sequence ID" value="NZ_QLYX01000008.1"/>
</dbReference>
<dbReference type="InterPro" id="IPR019775">
    <property type="entry name" value="WD40_repeat_CS"/>
</dbReference>
<keyword evidence="1 5" id="KW-0853">WD repeat</keyword>
<feature type="repeat" description="WD" evidence="5">
    <location>
        <begin position="678"/>
        <end position="702"/>
    </location>
</feature>
<feature type="repeat" description="WD" evidence="5">
    <location>
        <begin position="414"/>
        <end position="454"/>
    </location>
</feature>
<evidence type="ECO:0000256" key="2">
    <source>
        <dbReference type="ARBA" id="ARBA00022737"/>
    </source>
</evidence>
<feature type="repeat" description="WD" evidence="5">
    <location>
        <begin position="371"/>
        <end position="413"/>
    </location>
</feature>
<dbReference type="PANTHER" id="PTHR19879">
    <property type="entry name" value="TRANSCRIPTION INITIATION FACTOR TFIID"/>
    <property type="match status" value="1"/>
</dbReference>
<dbReference type="PANTHER" id="PTHR19879:SF9">
    <property type="entry name" value="TRANSCRIPTION INITIATION FACTOR TFIID SUBUNIT 5"/>
    <property type="match status" value="1"/>
</dbReference>
<name>A0A365H3Y2_9ACTN</name>
<feature type="repeat" description="WD" evidence="5">
    <location>
        <begin position="627"/>
        <end position="668"/>
    </location>
</feature>
<dbReference type="InterPro" id="IPR015943">
    <property type="entry name" value="WD40/YVTN_repeat-like_dom_sf"/>
</dbReference>
<evidence type="ECO:0000256" key="5">
    <source>
        <dbReference type="PROSITE-ProRule" id="PRU00221"/>
    </source>
</evidence>
<dbReference type="Pfam" id="PF00400">
    <property type="entry name" value="WD40"/>
    <property type="match status" value="6"/>
</dbReference>
<dbReference type="PROSITE" id="PS50082">
    <property type="entry name" value="WD_REPEATS_2"/>
    <property type="match status" value="5"/>
</dbReference>
<evidence type="ECO:0000256" key="3">
    <source>
        <dbReference type="ARBA" id="ARBA00022741"/>
    </source>
</evidence>
<dbReference type="InterPro" id="IPR001680">
    <property type="entry name" value="WD40_rpt"/>
</dbReference>
<evidence type="ECO:0000256" key="4">
    <source>
        <dbReference type="ARBA" id="ARBA00022840"/>
    </source>
</evidence>
<evidence type="ECO:0000259" key="7">
    <source>
        <dbReference type="PROSITE" id="PS50011"/>
    </source>
</evidence>
<dbReference type="InterPro" id="IPR000719">
    <property type="entry name" value="Prot_kinase_dom"/>
</dbReference>
<dbReference type="Gene3D" id="3.30.200.20">
    <property type="entry name" value="Phosphorylase Kinase, domain 1"/>
    <property type="match status" value="1"/>
</dbReference>
<dbReference type="InterPro" id="IPR017441">
    <property type="entry name" value="Protein_kinase_ATP_BS"/>
</dbReference>
<dbReference type="PROSITE" id="PS50011">
    <property type="entry name" value="PROTEIN_KINASE_DOM"/>
    <property type="match status" value="1"/>
</dbReference>
<dbReference type="PROSITE" id="PS00107">
    <property type="entry name" value="PROTEIN_KINASE_ATP"/>
    <property type="match status" value="1"/>
</dbReference>
<organism evidence="8 9">
    <name type="scientific">Actinomadura craniellae</name>
    <dbReference type="NCBI Taxonomy" id="2231787"/>
    <lineage>
        <taxon>Bacteria</taxon>
        <taxon>Bacillati</taxon>
        <taxon>Actinomycetota</taxon>
        <taxon>Actinomycetes</taxon>
        <taxon>Streptosporangiales</taxon>
        <taxon>Thermomonosporaceae</taxon>
        <taxon>Actinomadura</taxon>
    </lineage>
</organism>
<dbReference type="PROSITE" id="PS00678">
    <property type="entry name" value="WD_REPEATS_1"/>
    <property type="match status" value="1"/>
</dbReference>
<dbReference type="InterPro" id="IPR011009">
    <property type="entry name" value="Kinase-like_dom_sf"/>
</dbReference>
<dbReference type="InterPro" id="IPR008271">
    <property type="entry name" value="Ser/Thr_kinase_AS"/>
</dbReference>
<proteinExistence type="predicted"/>
<accession>A0A365H3Y2</accession>
<evidence type="ECO:0000313" key="9">
    <source>
        <dbReference type="Proteomes" id="UP000251891"/>
    </source>
</evidence>
<protein>
    <recommendedName>
        <fullName evidence="7">Protein kinase domain-containing protein</fullName>
    </recommendedName>
</protein>
<dbReference type="Gene3D" id="1.10.510.10">
    <property type="entry name" value="Transferase(Phosphotransferase) domain 1"/>
    <property type="match status" value="1"/>
</dbReference>
<keyword evidence="4 6" id="KW-0067">ATP-binding</keyword>
<dbReference type="GO" id="GO:0005524">
    <property type="term" value="F:ATP binding"/>
    <property type="evidence" value="ECO:0007669"/>
    <property type="project" value="UniProtKB-UniRule"/>
</dbReference>
<comment type="caution">
    <text evidence="8">The sequence shown here is derived from an EMBL/GenBank/DDBJ whole genome shotgun (WGS) entry which is preliminary data.</text>
</comment>
<dbReference type="CDD" id="cd00200">
    <property type="entry name" value="WD40"/>
    <property type="match status" value="1"/>
</dbReference>
<dbReference type="GO" id="GO:0004672">
    <property type="term" value="F:protein kinase activity"/>
    <property type="evidence" value="ECO:0007669"/>
    <property type="project" value="InterPro"/>
</dbReference>
<dbReference type="SMART" id="SM00320">
    <property type="entry name" value="WD40"/>
    <property type="match status" value="7"/>
</dbReference>
<feature type="domain" description="Protein kinase" evidence="7">
    <location>
        <begin position="16"/>
        <end position="272"/>
    </location>
</feature>
<keyword evidence="9" id="KW-1185">Reference proteome</keyword>
<dbReference type="SUPFAM" id="SSF56112">
    <property type="entry name" value="Protein kinase-like (PK-like)"/>
    <property type="match status" value="1"/>
</dbReference>
<dbReference type="Gene3D" id="2.130.10.10">
    <property type="entry name" value="YVTN repeat-like/Quinoprotein amine dehydrogenase"/>
    <property type="match status" value="2"/>
</dbReference>
<evidence type="ECO:0000256" key="1">
    <source>
        <dbReference type="ARBA" id="ARBA00022574"/>
    </source>
</evidence>
<dbReference type="SMART" id="SM00220">
    <property type="entry name" value="S_TKc"/>
    <property type="match status" value="1"/>
</dbReference>
<dbReference type="EMBL" id="QLYX01000008">
    <property type="protein sequence ID" value="RAY13820.1"/>
    <property type="molecule type" value="Genomic_DNA"/>
</dbReference>
<dbReference type="Proteomes" id="UP000251891">
    <property type="component" value="Unassembled WGS sequence"/>
</dbReference>
<feature type="repeat" description="WD" evidence="5">
    <location>
        <begin position="585"/>
        <end position="626"/>
    </location>
</feature>
<dbReference type="Pfam" id="PF00069">
    <property type="entry name" value="Pkinase"/>
    <property type="match status" value="1"/>
</dbReference>
<gene>
    <name evidence="8" type="ORF">DPM19_19425</name>
</gene>
<feature type="binding site" evidence="6">
    <location>
        <position position="45"/>
    </location>
    <ligand>
        <name>ATP</name>
        <dbReference type="ChEBI" id="CHEBI:30616"/>
    </ligand>
</feature>
<dbReference type="SUPFAM" id="SSF82171">
    <property type="entry name" value="DPP6 N-terminal domain-like"/>
    <property type="match status" value="1"/>
</dbReference>
<evidence type="ECO:0000313" key="8">
    <source>
        <dbReference type="EMBL" id="RAY13820.1"/>
    </source>
</evidence>
<dbReference type="PROSITE" id="PS50294">
    <property type="entry name" value="WD_REPEATS_REGION"/>
    <property type="match status" value="2"/>
</dbReference>
<dbReference type="AlphaFoldDB" id="A0A365H3Y2"/>
<dbReference type="PROSITE" id="PS00108">
    <property type="entry name" value="PROTEIN_KINASE_ST"/>
    <property type="match status" value="1"/>
</dbReference>
<reference evidence="8 9" key="1">
    <citation type="submission" date="2018-06" db="EMBL/GenBank/DDBJ databases">
        <title>Actinomadura craniellae sp. nov. isolated from marine sponge Craniella sp.</title>
        <authorList>
            <person name="Li L."/>
            <person name="Xu Q.H."/>
            <person name="Lin H.W."/>
            <person name="Lu Y.H."/>
        </authorList>
    </citation>
    <scope>NUCLEOTIDE SEQUENCE [LARGE SCALE GENOMIC DNA]</scope>
    <source>
        <strain evidence="8 9">LHW63021</strain>
    </source>
</reference>
<sequence length="702" mass="72671">MGSAGNVVGTVVGGRYRLAEQVGTGGMGRVWRARDEVLGREVAVKELLPPRELSAEKRDEMNRRAVREARAAGRLSHPGIITVHDVAEHDGSPLIVMEFVRGRSLDEVIREEGRLPPDRVARIGLAMAEALREAHAAGIVHRDLKPANVLLDHDRVVITDFGIASLAGDPTLTPSGALLGTPAYMAPEQADREIASPAADLWSLGATLYAAVEGRAPYTGPSLVAVLSALLTRRPDPPRYAGALAPLLAGLLDRDPARRPTAAQAATALAALAGVSPLPAPAWTAPPGDTVWAVPGTNAAATVLPGNAVRTTVPPGRRRLRRPAVLAGLGIALAVAGAAGLVLIPDGPVAGGRKEAGTGRPALRPHIVADLSGHTGHLNSTRFSRDGRTLATTSQEGGPVRLWDTATGRATTTLDHPGGAVTALAFSPDDKAVVTGGGNTVRLWDRATGRAIATRTDGTAEVGSVAFSPDGGILATGHTNGTARLRDPRTGAATATLTGPAGEVDAVMFNRDGSVLAGGSARVRLWSTRTGRLIATAGRGGEAMRVPLLSPDGRFVATLIALGADADMYTALLWDAATGRQVTGPVGHSRETLAMAFHPAGGTFVTGGKDDVARLWDLRTGRPVRAFTGHTNDVGSVAFSPDGGILATGSEDGTVRLWDAATGRSLATLPGHSPHTEVTFSPDGGYLAVALNEQKARLWRLR</sequence>
<evidence type="ECO:0000256" key="6">
    <source>
        <dbReference type="PROSITE-ProRule" id="PRU10141"/>
    </source>
</evidence>
<keyword evidence="3 6" id="KW-0547">Nucleotide-binding</keyword>
<dbReference type="OrthoDB" id="4336591at2"/>
<dbReference type="CDD" id="cd14014">
    <property type="entry name" value="STKc_PknB_like"/>
    <property type="match status" value="1"/>
</dbReference>